<reference evidence="1" key="1">
    <citation type="submission" date="2020-11" db="EMBL/GenBank/DDBJ databases">
        <authorList>
            <person name="Tran Van P."/>
        </authorList>
    </citation>
    <scope>NUCLEOTIDE SEQUENCE</scope>
</reference>
<evidence type="ECO:0000313" key="1">
    <source>
        <dbReference type="EMBL" id="CAD7629823.1"/>
    </source>
</evidence>
<dbReference type="Proteomes" id="UP000759131">
    <property type="component" value="Unassembled WGS sequence"/>
</dbReference>
<organism evidence="1">
    <name type="scientific">Medioppia subpectinata</name>
    <dbReference type="NCBI Taxonomy" id="1979941"/>
    <lineage>
        <taxon>Eukaryota</taxon>
        <taxon>Metazoa</taxon>
        <taxon>Ecdysozoa</taxon>
        <taxon>Arthropoda</taxon>
        <taxon>Chelicerata</taxon>
        <taxon>Arachnida</taxon>
        <taxon>Acari</taxon>
        <taxon>Acariformes</taxon>
        <taxon>Sarcoptiformes</taxon>
        <taxon>Oribatida</taxon>
        <taxon>Brachypylina</taxon>
        <taxon>Oppioidea</taxon>
        <taxon>Oppiidae</taxon>
        <taxon>Medioppia</taxon>
    </lineage>
</organism>
<protein>
    <submittedName>
        <fullName evidence="1">Uncharacterized protein</fullName>
    </submittedName>
</protein>
<feature type="non-terminal residue" evidence="1">
    <location>
        <position position="1"/>
    </location>
</feature>
<dbReference type="AlphaFoldDB" id="A0A7R9KWV5"/>
<dbReference type="EMBL" id="OC861926">
    <property type="protein sequence ID" value="CAD7629823.1"/>
    <property type="molecule type" value="Genomic_DNA"/>
</dbReference>
<dbReference type="EMBL" id="CAJPIZ010007351">
    <property type="protein sequence ID" value="CAG2110253.1"/>
    <property type="molecule type" value="Genomic_DNA"/>
</dbReference>
<accession>A0A7R9KWV5</accession>
<name>A0A7R9KWV5_9ACAR</name>
<sequence>RYSATPFDDLTSDPCFKQTLVSLTSSAGVVPSLYSLIDKCSAETFIATKVIIQNGIEYMNLDMCKEHPYKQGQTECKTTVPTDPVVDLINDTCFKKITKYDEMCVKAIVPGFNLTNINTDVGISDIENQCCARSVFYDCTVTLGQTHLIKYVKI</sequence>
<proteinExistence type="predicted"/>
<gene>
    <name evidence="1" type="ORF">OSB1V03_LOCUS10238</name>
</gene>
<evidence type="ECO:0000313" key="2">
    <source>
        <dbReference type="Proteomes" id="UP000759131"/>
    </source>
</evidence>
<keyword evidence="2" id="KW-1185">Reference proteome</keyword>
<feature type="non-terminal residue" evidence="1">
    <location>
        <position position="154"/>
    </location>
</feature>